<gene>
    <name evidence="2" type="primary">OJ1372_D12.153</name>
    <name evidence="3" type="ORF">OSJNBb0052O11.103</name>
</gene>
<dbReference type="AlphaFoldDB" id="Q69SB2"/>
<reference evidence="3" key="2">
    <citation type="submission" date="2002-04" db="EMBL/GenBank/DDBJ databases">
        <title>Oryza sativa nipponbare(GA3) genomic DNA, chromosome 7, BAC clone:OSJNBb0052O11.</title>
        <authorList>
            <person name="Sasaki T."/>
            <person name="Matsumoto T."/>
            <person name="Katayose Y."/>
        </authorList>
    </citation>
    <scope>NUCLEOTIDE SEQUENCE</scope>
</reference>
<reference evidence="2" key="1">
    <citation type="submission" date="2001-07" db="EMBL/GenBank/DDBJ databases">
        <title>Oryza sativa nipponbare(GA3) genomic DNA, chromosome 7, BAC clone:OJ1372_D12.</title>
        <authorList>
            <person name="Sasaki T."/>
            <person name="Matsumoto T."/>
            <person name="Yamamoto K."/>
        </authorList>
    </citation>
    <scope>NUCLEOTIDE SEQUENCE</scope>
</reference>
<name>Q69SB2_ORYSJ</name>
<proteinExistence type="predicted"/>
<feature type="compositionally biased region" description="Basic and acidic residues" evidence="1">
    <location>
        <begin position="1"/>
        <end position="10"/>
    </location>
</feature>
<sequence>MEIARGRPQSDDASDQIAPLNDSALCCSVPSGRPRGAREDRTGPRGTGRVDVTCQCARVVRLVSIVARYARRETDDGCATRSRSRVGVNRVKLPPSALARAKVKRSW</sequence>
<dbReference type="EMBL" id="AP003827">
    <property type="protein sequence ID" value="BAD30337.1"/>
    <property type="molecule type" value="Genomic_DNA"/>
</dbReference>
<dbReference type="Proteomes" id="UP000000763">
    <property type="component" value="Chromosome 7"/>
</dbReference>
<organism evidence="3 4">
    <name type="scientific">Oryza sativa subsp. japonica</name>
    <name type="common">Rice</name>
    <dbReference type="NCBI Taxonomy" id="39947"/>
    <lineage>
        <taxon>Eukaryota</taxon>
        <taxon>Viridiplantae</taxon>
        <taxon>Streptophyta</taxon>
        <taxon>Embryophyta</taxon>
        <taxon>Tracheophyta</taxon>
        <taxon>Spermatophyta</taxon>
        <taxon>Magnoliopsida</taxon>
        <taxon>Liliopsida</taxon>
        <taxon>Poales</taxon>
        <taxon>Poaceae</taxon>
        <taxon>BOP clade</taxon>
        <taxon>Oryzoideae</taxon>
        <taxon>Oryzeae</taxon>
        <taxon>Oryzinae</taxon>
        <taxon>Oryza</taxon>
        <taxon>Oryza sativa</taxon>
    </lineage>
</organism>
<protein>
    <submittedName>
        <fullName evidence="3">Uncharacterized protein</fullName>
    </submittedName>
</protein>
<evidence type="ECO:0000313" key="2">
    <source>
        <dbReference type="EMBL" id="BAD30337.1"/>
    </source>
</evidence>
<feature type="region of interest" description="Disordered" evidence="1">
    <location>
        <begin position="1"/>
        <end position="48"/>
    </location>
</feature>
<reference evidence="4" key="4">
    <citation type="journal article" date="2008" name="Nucleic Acids Res.">
        <title>The rice annotation project database (RAP-DB): 2008 update.</title>
        <authorList>
            <consortium name="The rice annotation project (RAP)"/>
        </authorList>
    </citation>
    <scope>GENOME REANNOTATION</scope>
    <source>
        <strain evidence="4">cv. Nipponbare</strain>
    </source>
</reference>
<dbReference type="EMBL" id="AP005105">
    <property type="protein sequence ID" value="BAD30855.1"/>
    <property type="molecule type" value="Genomic_DNA"/>
</dbReference>
<evidence type="ECO:0000313" key="4">
    <source>
        <dbReference type="Proteomes" id="UP000000763"/>
    </source>
</evidence>
<evidence type="ECO:0000256" key="1">
    <source>
        <dbReference type="SAM" id="MobiDB-lite"/>
    </source>
</evidence>
<accession>Q69SB2</accession>
<evidence type="ECO:0000313" key="3">
    <source>
        <dbReference type="EMBL" id="BAD30855.1"/>
    </source>
</evidence>
<reference evidence="4" key="3">
    <citation type="journal article" date="2005" name="Nature">
        <title>The map-based sequence of the rice genome.</title>
        <authorList>
            <consortium name="International rice genome sequencing project (IRGSP)"/>
            <person name="Matsumoto T."/>
            <person name="Wu J."/>
            <person name="Kanamori H."/>
            <person name="Katayose Y."/>
            <person name="Fujisawa M."/>
            <person name="Namiki N."/>
            <person name="Mizuno H."/>
            <person name="Yamamoto K."/>
            <person name="Antonio B.A."/>
            <person name="Baba T."/>
            <person name="Sakata K."/>
            <person name="Nagamura Y."/>
            <person name="Aoki H."/>
            <person name="Arikawa K."/>
            <person name="Arita K."/>
            <person name="Bito T."/>
            <person name="Chiden Y."/>
            <person name="Fujitsuka N."/>
            <person name="Fukunaka R."/>
            <person name="Hamada M."/>
            <person name="Harada C."/>
            <person name="Hayashi A."/>
            <person name="Hijishita S."/>
            <person name="Honda M."/>
            <person name="Hosokawa S."/>
            <person name="Ichikawa Y."/>
            <person name="Idonuma A."/>
            <person name="Iijima M."/>
            <person name="Ikeda M."/>
            <person name="Ikeno M."/>
            <person name="Ito K."/>
            <person name="Ito S."/>
            <person name="Ito T."/>
            <person name="Ito Y."/>
            <person name="Ito Y."/>
            <person name="Iwabuchi A."/>
            <person name="Kamiya K."/>
            <person name="Karasawa W."/>
            <person name="Kurita K."/>
            <person name="Katagiri S."/>
            <person name="Kikuta A."/>
            <person name="Kobayashi H."/>
            <person name="Kobayashi N."/>
            <person name="Machita K."/>
            <person name="Maehara T."/>
            <person name="Masukawa M."/>
            <person name="Mizubayashi T."/>
            <person name="Mukai Y."/>
            <person name="Nagasaki H."/>
            <person name="Nagata Y."/>
            <person name="Naito S."/>
            <person name="Nakashima M."/>
            <person name="Nakama Y."/>
            <person name="Nakamichi Y."/>
            <person name="Nakamura M."/>
            <person name="Meguro A."/>
            <person name="Negishi M."/>
            <person name="Ohta I."/>
            <person name="Ohta T."/>
            <person name="Okamoto M."/>
            <person name="Ono N."/>
            <person name="Saji S."/>
            <person name="Sakaguchi M."/>
            <person name="Sakai K."/>
            <person name="Shibata M."/>
            <person name="Shimokawa T."/>
            <person name="Song J."/>
            <person name="Takazaki Y."/>
            <person name="Terasawa K."/>
            <person name="Tsugane M."/>
            <person name="Tsuji K."/>
            <person name="Ueda S."/>
            <person name="Waki K."/>
            <person name="Yamagata H."/>
            <person name="Yamamoto M."/>
            <person name="Yamamoto S."/>
            <person name="Yamane H."/>
            <person name="Yoshiki S."/>
            <person name="Yoshihara R."/>
            <person name="Yukawa K."/>
            <person name="Zhong H."/>
            <person name="Yano M."/>
            <person name="Yuan Q."/>
            <person name="Ouyang S."/>
            <person name="Liu J."/>
            <person name="Jones K.M."/>
            <person name="Gansberger K."/>
            <person name="Moffat K."/>
            <person name="Hill J."/>
            <person name="Bera J."/>
            <person name="Fadrosh D."/>
            <person name="Jin S."/>
            <person name="Johri S."/>
            <person name="Kim M."/>
            <person name="Overton L."/>
            <person name="Reardon M."/>
            <person name="Tsitrin T."/>
            <person name="Vuong H."/>
            <person name="Weaver B."/>
            <person name="Ciecko A."/>
            <person name="Tallon L."/>
            <person name="Jackson J."/>
            <person name="Pai G."/>
            <person name="Aken S.V."/>
            <person name="Utterback T."/>
            <person name="Reidmuller S."/>
            <person name="Feldblyum T."/>
            <person name="Hsiao J."/>
            <person name="Zismann V."/>
            <person name="Iobst S."/>
            <person name="de Vazeille A.R."/>
            <person name="Buell C.R."/>
            <person name="Ying K."/>
            <person name="Li Y."/>
            <person name="Lu T."/>
            <person name="Huang Y."/>
            <person name="Zhao Q."/>
            <person name="Feng Q."/>
            <person name="Zhang L."/>
            <person name="Zhu J."/>
            <person name="Weng Q."/>
            <person name="Mu J."/>
            <person name="Lu Y."/>
            <person name="Fan D."/>
            <person name="Liu Y."/>
            <person name="Guan J."/>
            <person name="Zhang Y."/>
            <person name="Yu S."/>
            <person name="Liu X."/>
            <person name="Zhang Y."/>
            <person name="Hong G."/>
            <person name="Han B."/>
            <person name="Choisne N."/>
            <person name="Demange N."/>
            <person name="Orjeda G."/>
            <person name="Samain S."/>
            <person name="Cattolico L."/>
            <person name="Pelletier E."/>
            <person name="Couloux A."/>
            <person name="Segurens B."/>
            <person name="Wincker P."/>
            <person name="D'Hont A."/>
            <person name="Scarpelli C."/>
            <person name="Weissenbach J."/>
            <person name="Salanoubat M."/>
            <person name="Quetier F."/>
            <person name="Yu Y."/>
            <person name="Kim H.R."/>
            <person name="Rambo T."/>
            <person name="Currie J."/>
            <person name="Collura K."/>
            <person name="Luo M."/>
            <person name="Yang T."/>
            <person name="Ammiraju J.S.S."/>
            <person name="Engler F."/>
            <person name="Soderlund C."/>
            <person name="Wing R.A."/>
            <person name="Palmer L.E."/>
            <person name="de la Bastide M."/>
            <person name="Spiegel L."/>
            <person name="Nascimento L."/>
            <person name="Zutavern T."/>
            <person name="O'Shaughnessy A."/>
            <person name="Dike S."/>
            <person name="Dedhia N."/>
            <person name="Preston R."/>
            <person name="Balija V."/>
            <person name="McCombie W.R."/>
            <person name="Chow T."/>
            <person name="Chen H."/>
            <person name="Chung M."/>
            <person name="Chen C."/>
            <person name="Shaw J."/>
            <person name="Wu H."/>
            <person name="Hsiao K."/>
            <person name="Chao Y."/>
            <person name="Chu M."/>
            <person name="Cheng C."/>
            <person name="Hour A."/>
            <person name="Lee P."/>
            <person name="Lin S."/>
            <person name="Lin Y."/>
            <person name="Liou J."/>
            <person name="Liu S."/>
            <person name="Hsing Y."/>
            <person name="Raghuvanshi S."/>
            <person name="Mohanty A."/>
            <person name="Bharti A.K."/>
            <person name="Gaur A."/>
            <person name="Gupta V."/>
            <person name="Kumar D."/>
            <person name="Ravi V."/>
            <person name="Vij S."/>
            <person name="Kapur A."/>
            <person name="Khurana P."/>
            <person name="Khurana P."/>
            <person name="Khurana J.P."/>
            <person name="Tyagi A.K."/>
            <person name="Gaikwad K."/>
            <person name="Singh A."/>
            <person name="Dalal V."/>
            <person name="Srivastava S."/>
            <person name="Dixit A."/>
            <person name="Pal A.K."/>
            <person name="Ghazi I.A."/>
            <person name="Yadav M."/>
            <person name="Pandit A."/>
            <person name="Bhargava A."/>
            <person name="Sureshbabu K."/>
            <person name="Batra K."/>
            <person name="Sharma T.R."/>
            <person name="Mohapatra T."/>
            <person name="Singh N.K."/>
            <person name="Messing J."/>
            <person name="Nelson A.B."/>
            <person name="Fuks G."/>
            <person name="Kavchok S."/>
            <person name="Keizer G."/>
            <person name="Linton E."/>
            <person name="Llaca V."/>
            <person name="Song R."/>
            <person name="Tanyolac B."/>
            <person name="Young S."/>
            <person name="Ho-Il K."/>
            <person name="Hahn J.H."/>
            <person name="Sangsakoo G."/>
            <person name="Vanavichit A."/>
            <person name="de Mattos Luiz.A.T."/>
            <person name="Zimmer P.D."/>
            <person name="Malone G."/>
            <person name="Dellagostin O."/>
            <person name="de Oliveira A.C."/>
            <person name="Bevan M."/>
            <person name="Bancroft I."/>
            <person name="Minx P."/>
            <person name="Cordum H."/>
            <person name="Wilson R."/>
            <person name="Cheng Z."/>
            <person name="Jin W."/>
            <person name="Jiang J."/>
            <person name="Leong S.A."/>
            <person name="Iwama H."/>
            <person name="Gojobori T."/>
            <person name="Itoh T."/>
            <person name="Niimura Y."/>
            <person name="Fujii Y."/>
            <person name="Habara T."/>
            <person name="Sakai H."/>
            <person name="Sato Y."/>
            <person name="Wilson G."/>
            <person name="Kumar K."/>
            <person name="McCouch S."/>
            <person name="Juretic N."/>
            <person name="Hoen D."/>
            <person name="Wright S."/>
            <person name="Bruskiewich R."/>
            <person name="Bureau T."/>
            <person name="Miyao A."/>
            <person name="Hirochika H."/>
            <person name="Nishikawa T."/>
            <person name="Kadowaki K."/>
            <person name="Sugiura M."/>
            <person name="Burr B."/>
            <person name="Sasaki T."/>
        </authorList>
    </citation>
    <scope>NUCLEOTIDE SEQUENCE [LARGE SCALE GENOMIC DNA]</scope>
    <source>
        <strain evidence="4">cv. Nipponbare</strain>
    </source>
</reference>